<evidence type="ECO:0000313" key="2">
    <source>
        <dbReference type="EMBL" id="KAG7336538.1"/>
    </source>
</evidence>
<dbReference type="Proteomes" id="UP000693970">
    <property type="component" value="Unassembled WGS sequence"/>
</dbReference>
<evidence type="ECO:0000256" key="1">
    <source>
        <dbReference type="SAM" id="SignalP"/>
    </source>
</evidence>
<sequence>MKVISVLALALSYASAFTRSNARSKCGLPTVLLSTSSIDTFQPSAVATTSRRRPQTSLFDTAGNSGGEVIINRDFRVAGIFLTLGLILDTLPILKFTLGPLVTALGILFLVQTFRLSFVCGENAFSLQNTSKESGENIIVGGENKWTYDSFVNYDFFPKGWIDQPQGPILVYFKETQTPSDKWMDGPGKSANSEQALENGAVPGQVHFFPAICDSKQLRDEWAKRGCQKL</sequence>
<dbReference type="PANTHER" id="PTHR35550">
    <property type="match status" value="1"/>
</dbReference>
<name>A0A9K3P6X3_9STRA</name>
<dbReference type="PANTHER" id="PTHR35550:SF2">
    <property type="entry name" value="OS05G0401200 PROTEIN"/>
    <property type="match status" value="1"/>
</dbReference>
<dbReference type="OrthoDB" id="1921626at2759"/>
<dbReference type="EMBL" id="JAGRRH010000007">
    <property type="protein sequence ID" value="KAG7366527.1"/>
    <property type="molecule type" value="Genomic_DNA"/>
</dbReference>
<dbReference type="AlphaFoldDB" id="A0A9K3P6X3"/>
<reference evidence="2" key="2">
    <citation type="submission" date="2021-04" db="EMBL/GenBank/DDBJ databases">
        <authorList>
            <person name="Podell S."/>
        </authorList>
    </citation>
    <scope>NUCLEOTIDE SEQUENCE</scope>
    <source>
        <strain evidence="2">Hildebrandi</strain>
    </source>
</reference>
<comment type="caution">
    <text evidence="2">The sequence shown here is derived from an EMBL/GenBank/DDBJ whole genome shotgun (WGS) entry which is preliminary data.</text>
</comment>
<organism evidence="2 4">
    <name type="scientific">Nitzschia inconspicua</name>
    <dbReference type="NCBI Taxonomy" id="303405"/>
    <lineage>
        <taxon>Eukaryota</taxon>
        <taxon>Sar</taxon>
        <taxon>Stramenopiles</taxon>
        <taxon>Ochrophyta</taxon>
        <taxon>Bacillariophyta</taxon>
        <taxon>Bacillariophyceae</taxon>
        <taxon>Bacillariophycidae</taxon>
        <taxon>Bacillariales</taxon>
        <taxon>Bacillariaceae</taxon>
        <taxon>Nitzschia</taxon>
    </lineage>
</organism>
<feature type="signal peptide" evidence="1">
    <location>
        <begin position="1"/>
        <end position="16"/>
    </location>
</feature>
<evidence type="ECO:0000313" key="3">
    <source>
        <dbReference type="EMBL" id="KAG7366527.1"/>
    </source>
</evidence>
<dbReference type="EMBL" id="JAGRRH010000119">
    <property type="protein sequence ID" value="KAG7336538.1"/>
    <property type="molecule type" value="Genomic_DNA"/>
</dbReference>
<gene>
    <name evidence="2" type="ORF">IV203_004809</name>
    <name evidence="3" type="ORF">IV203_029197</name>
</gene>
<keyword evidence="1" id="KW-0732">Signal</keyword>
<dbReference type="Pfam" id="PF11317">
    <property type="entry name" value="DUF3119"/>
    <property type="match status" value="1"/>
</dbReference>
<keyword evidence="4" id="KW-1185">Reference proteome</keyword>
<reference evidence="2" key="1">
    <citation type="journal article" date="2021" name="Sci. Rep.">
        <title>Diploid genomic architecture of Nitzschia inconspicua, an elite biomass production diatom.</title>
        <authorList>
            <person name="Oliver A."/>
            <person name="Podell S."/>
            <person name="Pinowska A."/>
            <person name="Traller J.C."/>
            <person name="Smith S.R."/>
            <person name="McClure R."/>
            <person name="Beliaev A."/>
            <person name="Bohutskyi P."/>
            <person name="Hill E.A."/>
            <person name="Rabines A."/>
            <person name="Zheng H."/>
            <person name="Allen L.Z."/>
            <person name="Kuo A."/>
            <person name="Grigoriev I.V."/>
            <person name="Allen A.E."/>
            <person name="Hazlebeck D."/>
            <person name="Allen E.E."/>
        </authorList>
    </citation>
    <scope>NUCLEOTIDE SEQUENCE</scope>
    <source>
        <strain evidence="2">Hildebrandi</strain>
    </source>
</reference>
<protein>
    <submittedName>
        <fullName evidence="2">DUF3119 domain containing protein</fullName>
    </submittedName>
</protein>
<evidence type="ECO:0000313" key="4">
    <source>
        <dbReference type="Proteomes" id="UP000693970"/>
    </source>
</evidence>
<accession>A0A9K3P6X3</accession>
<dbReference type="InterPro" id="IPR021467">
    <property type="entry name" value="DUF3119"/>
</dbReference>
<proteinExistence type="predicted"/>
<feature type="chain" id="PRO_5039844482" evidence="1">
    <location>
        <begin position="17"/>
        <end position="230"/>
    </location>
</feature>